<reference evidence="11" key="1">
    <citation type="journal article" date="2023" name="Mol. Phylogenet. Evol.">
        <title>Genome-scale phylogeny and comparative genomics of the fungal order Sordariales.</title>
        <authorList>
            <person name="Hensen N."/>
            <person name="Bonometti L."/>
            <person name="Westerberg I."/>
            <person name="Brannstrom I.O."/>
            <person name="Guillou S."/>
            <person name="Cros-Aarteil S."/>
            <person name="Calhoun S."/>
            <person name="Haridas S."/>
            <person name="Kuo A."/>
            <person name="Mondo S."/>
            <person name="Pangilinan J."/>
            <person name="Riley R."/>
            <person name="LaButti K."/>
            <person name="Andreopoulos B."/>
            <person name="Lipzen A."/>
            <person name="Chen C."/>
            <person name="Yan M."/>
            <person name="Daum C."/>
            <person name="Ng V."/>
            <person name="Clum A."/>
            <person name="Steindorff A."/>
            <person name="Ohm R.A."/>
            <person name="Martin F."/>
            <person name="Silar P."/>
            <person name="Natvig D.O."/>
            <person name="Lalanne C."/>
            <person name="Gautier V."/>
            <person name="Ament-Velasquez S.L."/>
            <person name="Kruys A."/>
            <person name="Hutchinson M.I."/>
            <person name="Powell A.J."/>
            <person name="Barry K."/>
            <person name="Miller A.N."/>
            <person name="Grigoriev I.V."/>
            <person name="Debuchy R."/>
            <person name="Gladieux P."/>
            <person name="Hiltunen Thoren M."/>
            <person name="Johannesson H."/>
        </authorList>
    </citation>
    <scope>NUCLEOTIDE SEQUENCE</scope>
    <source>
        <strain evidence="11">CBS 990.96</strain>
    </source>
</reference>
<evidence type="ECO:0000313" key="11">
    <source>
        <dbReference type="EMBL" id="KAK4228886.1"/>
    </source>
</evidence>
<dbReference type="GO" id="GO:0005741">
    <property type="term" value="C:mitochondrial outer membrane"/>
    <property type="evidence" value="ECO:0007669"/>
    <property type="project" value="UniProtKB-SubCell"/>
</dbReference>
<organism evidence="11 12">
    <name type="scientific">Podospora fimiseda</name>
    <dbReference type="NCBI Taxonomy" id="252190"/>
    <lineage>
        <taxon>Eukaryota</taxon>
        <taxon>Fungi</taxon>
        <taxon>Dikarya</taxon>
        <taxon>Ascomycota</taxon>
        <taxon>Pezizomycotina</taxon>
        <taxon>Sordariomycetes</taxon>
        <taxon>Sordariomycetidae</taxon>
        <taxon>Sordariales</taxon>
        <taxon>Podosporaceae</taxon>
        <taxon>Podospora</taxon>
    </lineage>
</organism>
<dbReference type="Proteomes" id="UP001301958">
    <property type="component" value="Unassembled WGS sequence"/>
</dbReference>
<evidence type="ECO:0000256" key="2">
    <source>
        <dbReference type="ARBA" id="ARBA00022448"/>
    </source>
</evidence>
<evidence type="ECO:0000256" key="5">
    <source>
        <dbReference type="ARBA" id="ARBA00022927"/>
    </source>
</evidence>
<comment type="similarity">
    <text evidence="9">Belongs to the Tom5 family.</text>
</comment>
<keyword evidence="2" id="KW-0813">Transport</keyword>
<keyword evidence="5" id="KW-0653">Protein transport</keyword>
<feature type="transmembrane region" description="Helical" evidence="10">
    <location>
        <begin position="29"/>
        <end position="49"/>
    </location>
</feature>
<dbReference type="EMBL" id="MU865314">
    <property type="protein sequence ID" value="KAK4228886.1"/>
    <property type="molecule type" value="Genomic_DNA"/>
</dbReference>
<keyword evidence="3 10" id="KW-0812">Transmembrane</keyword>
<evidence type="ECO:0000256" key="10">
    <source>
        <dbReference type="SAM" id="Phobius"/>
    </source>
</evidence>
<dbReference type="InterPro" id="IPR019603">
    <property type="entry name" value="Tom5"/>
</dbReference>
<evidence type="ECO:0000256" key="1">
    <source>
        <dbReference type="ARBA" id="ARBA00004572"/>
    </source>
</evidence>
<name>A0AAN7GX54_9PEZI</name>
<evidence type="ECO:0000256" key="4">
    <source>
        <dbReference type="ARBA" id="ARBA00022787"/>
    </source>
</evidence>
<keyword evidence="12" id="KW-1185">Reference proteome</keyword>
<keyword evidence="6 10" id="KW-1133">Transmembrane helix</keyword>
<comment type="caution">
    <text evidence="11">The sequence shown here is derived from an EMBL/GenBank/DDBJ whole genome shotgun (WGS) entry which is preliminary data.</text>
</comment>
<dbReference type="AlphaFoldDB" id="A0AAN7GX54"/>
<evidence type="ECO:0000313" key="12">
    <source>
        <dbReference type="Proteomes" id="UP001301958"/>
    </source>
</evidence>
<evidence type="ECO:0000256" key="9">
    <source>
        <dbReference type="ARBA" id="ARBA00025716"/>
    </source>
</evidence>
<evidence type="ECO:0000256" key="8">
    <source>
        <dbReference type="ARBA" id="ARBA00023136"/>
    </source>
</evidence>
<sequence length="78" mass="8433">MFEGFAPPQASPEEIRAAEAQANGSIKQALTTAAFLYICSSFLTILSLLSPKTDTLFTYQLLSSSRPSGRFGKKKMGI</sequence>
<evidence type="ECO:0000256" key="3">
    <source>
        <dbReference type="ARBA" id="ARBA00022692"/>
    </source>
</evidence>
<keyword evidence="4" id="KW-1000">Mitochondrion outer membrane</keyword>
<dbReference type="GO" id="GO:0015031">
    <property type="term" value="P:protein transport"/>
    <property type="evidence" value="ECO:0007669"/>
    <property type="project" value="UniProtKB-KW"/>
</dbReference>
<keyword evidence="8 10" id="KW-0472">Membrane</keyword>
<comment type="subcellular location">
    <subcellularLocation>
        <location evidence="1">Mitochondrion outer membrane</location>
        <topology evidence="1">Single-pass membrane protein</topology>
    </subcellularLocation>
</comment>
<reference evidence="11" key="2">
    <citation type="submission" date="2023-05" db="EMBL/GenBank/DDBJ databases">
        <authorList>
            <consortium name="Lawrence Berkeley National Laboratory"/>
            <person name="Steindorff A."/>
            <person name="Hensen N."/>
            <person name="Bonometti L."/>
            <person name="Westerberg I."/>
            <person name="Brannstrom I.O."/>
            <person name="Guillou S."/>
            <person name="Cros-Aarteil S."/>
            <person name="Calhoun S."/>
            <person name="Haridas S."/>
            <person name="Kuo A."/>
            <person name="Mondo S."/>
            <person name="Pangilinan J."/>
            <person name="Riley R."/>
            <person name="Labutti K."/>
            <person name="Andreopoulos B."/>
            <person name="Lipzen A."/>
            <person name="Chen C."/>
            <person name="Yanf M."/>
            <person name="Daum C."/>
            <person name="Ng V."/>
            <person name="Clum A."/>
            <person name="Ohm R."/>
            <person name="Martin F."/>
            <person name="Silar P."/>
            <person name="Natvig D."/>
            <person name="Lalanne C."/>
            <person name="Gautier V."/>
            <person name="Ament-Velasquez S.L."/>
            <person name="Kruys A."/>
            <person name="Hutchinson M.I."/>
            <person name="Powell A.J."/>
            <person name="Barry K."/>
            <person name="Miller A.N."/>
            <person name="Grigoriev I.V."/>
            <person name="Debuchy R."/>
            <person name="Gladieux P."/>
            <person name="Thoren M.H."/>
            <person name="Johannesson H."/>
        </authorList>
    </citation>
    <scope>NUCLEOTIDE SEQUENCE</scope>
    <source>
        <strain evidence="11">CBS 990.96</strain>
    </source>
</reference>
<protein>
    <submittedName>
        <fullName evidence="11">Uncharacterized protein</fullName>
    </submittedName>
</protein>
<proteinExistence type="inferred from homology"/>
<dbReference type="Pfam" id="PF10642">
    <property type="entry name" value="Tom5"/>
    <property type="match status" value="1"/>
</dbReference>
<gene>
    <name evidence="11" type="ORF">QBC38DRAFT_474152</name>
</gene>
<evidence type="ECO:0000256" key="6">
    <source>
        <dbReference type="ARBA" id="ARBA00022989"/>
    </source>
</evidence>
<keyword evidence="7" id="KW-0496">Mitochondrion</keyword>
<evidence type="ECO:0000256" key="7">
    <source>
        <dbReference type="ARBA" id="ARBA00023128"/>
    </source>
</evidence>
<dbReference type="GO" id="GO:0006626">
    <property type="term" value="P:protein targeting to mitochondrion"/>
    <property type="evidence" value="ECO:0007669"/>
    <property type="project" value="UniProtKB-ARBA"/>
</dbReference>
<accession>A0AAN7GX54</accession>